<dbReference type="SUPFAM" id="SSF54060">
    <property type="entry name" value="His-Me finger endonucleases"/>
    <property type="match status" value="2"/>
</dbReference>
<gene>
    <name evidence="3" type="ORF">NB063_03350</name>
</gene>
<dbReference type="Pfam" id="PF13392">
    <property type="entry name" value="HNH_3"/>
    <property type="match status" value="1"/>
</dbReference>
<keyword evidence="4" id="KW-1185">Reference proteome</keyword>
<dbReference type="GO" id="GO:0004519">
    <property type="term" value="F:endonuclease activity"/>
    <property type="evidence" value="ECO:0007669"/>
    <property type="project" value="UniProtKB-KW"/>
</dbReference>
<comment type="caution">
    <text evidence="3">The sequence shown here is derived from an EMBL/GenBank/DDBJ whole genome shotgun (WGS) entry which is preliminary data.</text>
</comment>
<dbReference type="EMBL" id="JAMQBK010000012">
    <property type="protein sequence ID" value="MCM2369654.1"/>
    <property type="molecule type" value="Genomic_DNA"/>
</dbReference>
<protein>
    <submittedName>
        <fullName evidence="3">HNH endonuclease</fullName>
    </submittedName>
</protein>
<feature type="compositionally biased region" description="Basic residues" evidence="1">
    <location>
        <begin position="38"/>
        <end position="55"/>
    </location>
</feature>
<dbReference type="RefSeq" id="WP_250927324.1">
    <property type="nucleotide sequence ID" value="NZ_JAMQBK010000012.1"/>
</dbReference>
<feature type="domain" description="HNH nuclease" evidence="2">
    <location>
        <begin position="79"/>
        <end position="116"/>
    </location>
</feature>
<name>A0ABT0TZ47_9BACT</name>
<keyword evidence="3" id="KW-0378">Hydrolase</keyword>
<evidence type="ECO:0000313" key="3">
    <source>
        <dbReference type="EMBL" id="MCM2369654.1"/>
    </source>
</evidence>
<dbReference type="InterPro" id="IPR003615">
    <property type="entry name" value="HNH_nuc"/>
</dbReference>
<organism evidence="3 4">
    <name type="scientific">Aporhodopirellula aestuarii</name>
    <dbReference type="NCBI Taxonomy" id="2950107"/>
    <lineage>
        <taxon>Bacteria</taxon>
        <taxon>Pseudomonadati</taxon>
        <taxon>Planctomycetota</taxon>
        <taxon>Planctomycetia</taxon>
        <taxon>Pirellulales</taxon>
        <taxon>Pirellulaceae</taxon>
        <taxon>Aporhodopirellula</taxon>
    </lineage>
</organism>
<evidence type="ECO:0000256" key="1">
    <source>
        <dbReference type="SAM" id="MobiDB-lite"/>
    </source>
</evidence>
<keyword evidence="3" id="KW-0255">Endonuclease</keyword>
<evidence type="ECO:0000313" key="4">
    <source>
        <dbReference type="Proteomes" id="UP001202961"/>
    </source>
</evidence>
<reference evidence="3 4" key="1">
    <citation type="journal article" date="2022" name="Syst. Appl. Microbiol.">
        <title>Rhodopirellula aestuarii sp. nov., a novel member of the genus Rhodopirellula isolated from brackish sediments collected in the Tagus River estuary, Portugal.</title>
        <authorList>
            <person name="Vitorino I.R."/>
            <person name="Klimek D."/>
            <person name="Calusinska M."/>
            <person name="Lobo-da-Cunha A."/>
            <person name="Vasconcelos V."/>
            <person name="Lage O.M."/>
        </authorList>
    </citation>
    <scope>NUCLEOTIDE SEQUENCE [LARGE SCALE GENOMIC DNA]</scope>
    <source>
        <strain evidence="3 4">ICT_H3.1</strain>
    </source>
</reference>
<keyword evidence="3" id="KW-0540">Nuclease</keyword>
<sequence>MAPAWHFCLRPIPGHTGYYAGIDGSVWTMRKGGPSHWPPRRKPLRMRGRTRHTGRRAGSQAVTLSLGRRGKNVTREVRHLVWEAFHGDRPSGMSIWHHDGDVSNAALANLRCDTPSSVTADIMADGRCEHMAPVPIEERFTDSEIEHILTSPLSTKKIARQLRCMEPRILGIRRKPPERFLASSDDRERVLNQALPLATREHHREVLRWLVSRMLVGGLARLDHADRVASTSLTTRQQTLALVSFVRSGVLSRISCGLYQFRELGDRVERFDSDVVEHDGEEFRLVPGLDRIWVSRSGRVIGPVCGRKIGEKKRGHDKRGRPVVAARLIDGDRQVRRSVAALVWRAFRGKIPQSMYPAPIDGNSENARLENLEIRYLSQQRMMPVSDWDGDDVIIFDGDEFRRTPDEEALYASASGSIAYYDARHSAIRYARRSYGDGSSRCSFPRNGKLANYDAYTVVWCTFRGEVPRGYSVDCDGDRRTGALDSLFLREKRKPADGSRSSGHVLTTSQVLDIRSHPEVSTPEFARRLGVSARCVWLARAGLTYRDVETVTVAPATAEQRERVVSMMVDVGIERRLSERFVRDMNRDGYVTVSRSEVCREIGFTDAPYQSRVGRAIKHGIITRAGWQRYHARVHLAPWQWQDYLDSLQASPYQRKVLALRVRCSLSCYDDLPADIDERIAANVDASGRFRPGDILEATFSESQYRVVLDHLIDDGVIIRPSRSFVDFVDMPPRQQPQDKRPRLIEDTTEATVDQYRLALDLLSWGESLPGSAREAGIGVDELARVERVLRMDAVLSSLVSSGKSPDDVARIFSLPIPAATALLAHADRSDSGIHAPD</sequence>
<proteinExistence type="predicted"/>
<feature type="region of interest" description="Disordered" evidence="1">
    <location>
        <begin position="32"/>
        <end position="61"/>
    </location>
</feature>
<dbReference type="Gene3D" id="3.90.75.20">
    <property type="match status" value="2"/>
</dbReference>
<evidence type="ECO:0000259" key="2">
    <source>
        <dbReference type="Pfam" id="PF13392"/>
    </source>
</evidence>
<dbReference type="Proteomes" id="UP001202961">
    <property type="component" value="Unassembled WGS sequence"/>
</dbReference>
<dbReference type="InterPro" id="IPR044925">
    <property type="entry name" value="His-Me_finger_sf"/>
</dbReference>
<accession>A0ABT0TZ47</accession>